<dbReference type="Proteomes" id="UP001601288">
    <property type="component" value="Unassembled WGS sequence"/>
</dbReference>
<accession>A0ABW6LCH8</accession>
<proteinExistence type="predicted"/>
<evidence type="ECO:0000313" key="2">
    <source>
        <dbReference type="Proteomes" id="UP001601288"/>
    </source>
</evidence>
<name>A0ABW6LCH8_9ACTN</name>
<dbReference type="RefSeq" id="WP_358278748.1">
    <property type="nucleotide sequence ID" value="NZ_JBEYGJ010000003.1"/>
</dbReference>
<sequence>MDVAVPLTAAEQDQVQLAAAAADKTVEEFLRDAVLNAANDPFLAALEQAATTIAGRADRIQHDYATD</sequence>
<comment type="caution">
    <text evidence="1">The sequence shown here is derived from an EMBL/GenBank/DDBJ whole genome shotgun (WGS) entry which is preliminary data.</text>
</comment>
<evidence type="ECO:0008006" key="3">
    <source>
        <dbReference type="Google" id="ProtNLM"/>
    </source>
</evidence>
<gene>
    <name evidence="1" type="ORF">ACFYM3_16245</name>
</gene>
<keyword evidence="2" id="KW-1185">Reference proteome</keyword>
<protein>
    <recommendedName>
        <fullName evidence="3">Antitoxin</fullName>
    </recommendedName>
</protein>
<evidence type="ECO:0000313" key="1">
    <source>
        <dbReference type="EMBL" id="MFE9226154.1"/>
    </source>
</evidence>
<dbReference type="EMBL" id="JBIAFP010000008">
    <property type="protein sequence ID" value="MFE9226154.1"/>
    <property type="molecule type" value="Genomic_DNA"/>
</dbReference>
<reference evidence="1 2" key="1">
    <citation type="submission" date="2024-10" db="EMBL/GenBank/DDBJ databases">
        <title>The Natural Products Discovery Center: Release of the First 8490 Sequenced Strains for Exploring Actinobacteria Biosynthetic Diversity.</title>
        <authorList>
            <person name="Kalkreuter E."/>
            <person name="Kautsar S.A."/>
            <person name="Yang D."/>
            <person name="Bader C.D."/>
            <person name="Teijaro C.N."/>
            <person name="Fluegel L."/>
            <person name="Davis C.M."/>
            <person name="Simpson J.R."/>
            <person name="Lauterbach L."/>
            <person name="Steele A.D."/>
            <person name="Gui C."/>
            <person name="Meng S."/>
            <person name="Li G."/>
            <person name="Viehrig K."/>
            <person name="Ye F."/>
            <person name="Su P."/>
            <person name="Kiefer A.F."/>
            <person name="Nichols A."/>
            <person name="Cepeda A.J."/>
            <person name="Yan W."/>
            <person name="Fan B."/>
            <person name="Jiang Y."/>
            <person name="Adhikari A."/>
            <person name="Zheng C.-J."/>
            <person name="Schuster L."/>
            <person name="Cowan T.M."/>
            <person name="Smanski M.J."/>
            <person name="Chevrette M.G."/>
            <person name="De Carvalho L.P.S."/>
            <person name="Shen B."/>
        </authorList>
    </citation>
    <scope>NUCLEOTIDE SEQUENCE [LARGE SCALE GENOMIC DNA]</scope>
    <source>
        <strain evidence="1 2">NPDC007066</strain>
    </source>
</reference>
<organism evidence="1 2">
    <name type="scientific">Streptomyces massasporeus</name>
    <dbReference type="NCBI Taxonomy" id="67324"/>
    <lineage>
        <taxon>Bacteria</taxon>
        <taxon>Bacillati</taxon>
        <taxon>Actinomycetota</taxon>
        <taxon>Actinomycetes</taxon>
        <taxon>Kitasatosporales</taxon>
        <taxon>Streptomycetaceae</taxon>
        <taxon>Streptomyces</taxon>
    </lineage>
</organism>